<dbReference type="Proteomes" id="UP000005326">
    <property type="component" value="Unassembled WGS sequence"/>
</dbReference>
<dbReference type="AlphaFoldDB" id="B0MK29"/>
<proteinExistence type="predicted"/>
<protein>
    <submittedName>
        <fullName evidence="1">Uncharacterized protein</fullName>
    </submittedName>
</protein>
<sequence>MPCRVFKAQTAVHIIYIWKISVPCKDAYSSILHLCFLNTVFADLTATQPYGLLQCG</sequence>
<comment type="caution">
    <text evidence="1">The sequence shown here is derived from an EMBL/GenBank/DDBJ whole genome shotgun (WGS) entry which is preliminary data.</text>
</comment>
<evidence type="ECO:0000313" key="1">
    <source>
        <dbReference type="EMBL" id="EDS01961.1"/>
    </source>
</evidence>
<reference evidence="1" key="2">
    <citation type="submission" date="2014-06" db="EMBL/GenBank/DDBJ databases">
        <title>Draft genome sequence of Eubacterium siraeum (DSM 15702).</title>
        <authorList>
            <person name="Sudarsanam P."/>
            <person name="Ley R."/>
            <person name="Guruge J."/>
            <person name="Turnbaugh P.J."/>
            <person name="Mahowald M."/>
            <person name="Liep D."/>
            <person name="Gordon J."/>
        </authorList>
    </citation>
    <scope>NUCLEOTIDE SEQUENCE</scope>
    <source>
        <strain evidence="1">DSM 15702</strain>
    </source>
</reference>
<accession>B0MK29</accession>
<gene>
    <name evidence="1" type="ORF">EUBSIR_00161</name>
</gene>
<dbReference type="EMBL" id="ABCA03000023">
    <property type="protein sequence ID" value="EDS01961.1"/>
    <property type="molecule type" value="Genomic_DNA"/>
</dbReference>
<evidence type="ECO:0000313" key="2">
    <source>
        <dbReference type="Proteomes" id="UP000005326"/>
    </source>
</evidence>
<name>B0MK29_9FIRM</name>
<keyword evidence="2" id="KW-1185">Reference proteome</keyword>
<reference evidence="1" key="1">
    <citation type="submission" date="2007-10" db="EMBL/GenBank/DDBJ databases">
        <authorList>
            <person name="Fulton L."/>
            <person name="Clifton S."/>
            <person name="Fulton B."/>
            <person name="Xu J."/>
            <person name="Minx P."/>
            <person name="Pepin K.H."/>
            <person name="Johnson M."/>
            <person name="Thiruvilangam P."/>
            <person name="Bhonagiri V."/>
            <person name="Nash W.E."/>
            <person name="Mardis E.R."/>
            <person name="Wilson R.K."/>
        </authorList>
    </citation>
    <scope>NUCLEOTIDE SEQUENCE [LARGE SCALE GENOMIC DNA]</scope>
    <source>
        <strain evidence="1">DSM 15702</strain>
    </source>
</reference>
<organism evidence="1 2">
    <name type="scientific">[Eubacterium] siraeum DSM 15702</name>
    <dbReference type="NCBI Taxonomy" id="428128"/>
    <lineage>
        <taxon>Bacteria</taxon>
        <taxon>Bacillati</taxon>
        <taxon>Bacillota</taxon>
        <taxon>Clostridia</taxon>
        <taxon>Eubacteriales</taxon>
        <taxon>Oscillospiraceae</taxon>
        <taxon>Oscillospiraceae incertae sedis</taxon>
    </lineage>
</organism>